<organism evidence="4 5">
    <name type="scientific">Chironomus riparius</name>
    <dbReference type="NCBI Taxonomy" id="315576"/>
    <lineage>
        <taxon>Eukaryota</taxon>
        <taxon>Metazoa</taxon>
        <taxon>Ecdysozoa</taxon>
        <taxon>Arthropoda</taxon>
        <taxon>Hexapoda</taxon>
        <taxon>Insecta</taxon>
        <taxon>Pterygota</taxon>
        <taxon>Neoptera</taxon>
        <taxon>Endopterygota</taxon>
        <taxon>Diptera</taxon>
        <taxon>Nematocera</taxon>
        <taxon>Chironomoidea</taxon>
        <taxon>Chironomidae</taxon>
        <taxon>Chironominae</taxon>
        <taxon>Chironomus</taxon>
    </lineage>
</organism>
<evidence type="ECO:0008006" key="6">
    <source>
        <dbReference type="Google" id="ProtNLM"/>
    </source>
</evidence>
<keyword evidence="2" id="KW-1133">Transmembrane helix</keyword>
<keyword evidence="3" id="KW-0732">Signal</keyword>
<dbReference type="InterPro" id="IPR012464">
    <property type="entry name" value="DUF1676"/>
</dbReference>
<feature type="transmembrane region" description="Helical" evidence="2">
    <location>
        <begin position="151"/>
        <end position="174"/>
    </location>
</feature>
<reference evidence="4" key="2">
    <citation type="submission" date="2022-10" db="EMBL/GenBank/DDBJ databases">
        <authorList>
            <consortium name="ENA_rothamsted_submissions"/>
            <consortium name="culmorum"/>
            <person name="King R."/>
        </authorList>
    </citation>
    <scope>NUCLEOTIDE SEQUENCE</scope>
</reference>
<accession>A0A9N9S406</accession>
<dbReference type="PANTHER" id="PTHR21879:SF12">
    <property type="entry name" value="OSIRIS 12"/>
    <property type="match status" value="1"/>
</dbReference>
<feature type="region of interest" description="Disordered" evidence="1">
    <location>
        <begin position="205"/>
        <end position="239"/>
    </location>
</feature>
<dbReference type="AlphaFoldDB" id="A0A9N9S406"/>
<keyword evidence="2" id="KW-0472">Membrane</keyword>
<feature type="signal peptide" evidence="3">
    <location>
        <begin position="1"/>
        <end position="19"/>
    </location>
</feature>
<dbReference type="OrthoDB" id="6622274at2759"/>
<dbReference type="PANTHER" id="PTHR21879">
    <property type="entry name" value="FI03362P-RELATED-RELATED"/>
    <property type="match status" value="1"/>
</dbReference>
<keyword evidence="5" id="KW-1185">Reference proteome</keyword>
<dbReference type="Pfam" id="PF07898">
    <property type="entry name" value="DUF1676"/>
    <property type="match status" value="1"/>
</dbReference>
<dbReference type="Proteomes" id="UP001153620">
    <property type="component" value="Chromosome 3"/>
</dbReference>
<protein>
    <recommendedName>
        <fullName evidence="6">Protein osiris 12</fullName>
    </recommendedName>
</protein>
<feature type="chain" id="PRO_5040302341" description="Protein osiris 12" evidence="3">
    <location>
        <begin position="20"/>
        <end position="239"/>
    </location>
</feature>
<reference evidence="4" key="1">
    <citation type="submission" date="2022-01" db="EMBL/GenBank/DDBJ databases">
        <authorList>
            <person name="King R."/>
        </authorList>
    </citation>
    <scope>NUCLEOTIDE SEQUENCE</scope>
</reference>
<evidence type="ECO:0000256" key="1">
    <source>
        <dbReference type="SAM" id="MobiDB-lite"/>
    </source>
</evidence>
<sequence>MKFTVCALIVLIAVSATNAEDLYNQGTRALLRVYEECTRSEFGMSGCLKKKAINIIDRVGRMDTFAVNDGFKIVKNQNAPEVKPISENELEQTLPRGIEARDEALTELLVERIAKFFNARTIQIEFPKLSNEELGRSLEEGRGKMKKMMSMMMAGFMMKMLSMVPIAIAGLYVLAGKALIVSKIALLLAGIIGLKKIVSQKQAPAHSAGWQQGGSGWERSIDTPETAQNIAYRGHPKQQ</sequence>
<dbReference type="GO" id="GO:0016020">
    <property type="term" value="C:membrane"/>
    <property type="evidence" value="ECO:0007669"/>
    <property type="project" value="TreeGrafter"/>
</dbReference>
<evidence type="ECO:0000256" key="2">
    <source>
        <dbReference type="SAM" id="Phobius"/>
    </source>
</evidence>
<gene>
    <name evidence="4" type="ORF">CHIRRI_LOCUS11717</name>
</gene>
<evidence type="ECO:0000256" key="3">
    <source>
        <dbReference type="SAM" id="SignalP"/>
    </source>
</evidence>
<name>A0A9N9S406_9DIPT</name>
<keyword evidence="2" id="KW-0812">Transmembrane</keyword>
<dbReference type="EMBL" id="OU895879">
    <property type="protein sequence ID" value="CAG9808882.1"/>
    <property type="molecule type" value="Genomic_DNA"/>
</dbReference>
<evidence type="ECO:0000313" key="5">
    <source>
        <dbReference type="Proteomes" id="UP001153620"/>
    </source>
</evidence>
<proteinExistence type="predicted"/>
<evidence type="ECO:0000313" key="4">
    <source>
        <dbReference type="EMBL" id="CAG9808882.1"/>
    </source>
</evidence>